<evidence type="ECO:0000256" key="5">
    <source>
        <dbReference type="ARBA" id="ARBA00023136"/>
    </source>
</evidence>
<dbReference type="PANTHER" id="PTHR23513:SF11">
    <property type="entry name" value="STAPHYLOFERRIN A TRANSPORTER"/>
    <property type="match status" value="1"/>
</dbReference>
<proteinExistence type="predicted"/>
<feature type="transmembrane region" description="Helical" evidence="7">
    <location>
        <begin position="181"/>
        <end position="202"/>
    </location>
</feature>
<evidence type="ECO:0000313" key="8">
    <source>
        <dbReference type="EMBL" id="MDH6214709.1"/>
    </source>
</evidence>
<dbReference type="Gene3D" id="1.20.1250.20">
    <property type="entry name" value="MFS general substrate transporter like domains"/>
    <property type="match status" value="1"/>
</dbReference>
<keyword evidence="5 7" id="KW-0472">Membrane</keyword>
<dbReference type="EMBL" id="JARXVH010000003">
    <property type="protein sequence ID" value="MDH6214709.1"/>
    <property type="molecule type" value="Genomic_DNA"/>
</dbReference>
<keyword evidence="3 7" id="KW-0812">Transmembrane</keyword>
<feature type="transmembrane region" description="Helical" evidence="7">
    <location>
        <begin position="87"/>
        <end position="107"/>
    </location>
</feature>
<evidence type="ECO:0000256" key="2">
    <source>
        <dbReference type="ARBA" id="ARBA00022475"/>
    </source>
</evidence>
<evidence type="ECO:0000256" key="4">
    <source>
        <dbReference type="ARBA" id="ARBA00022989"/>
    </source>
</evidence>
<feature type="compositionally biased region" description="Gly residues" evidence="6">
    <location>
        <begin position="412"/>
        <end position="421"/>
    </location>
</feature>
<evidence type="ECO:0000256" key="7">
    <source>
        <dbReference type="SAM" id="Phobius"/>
    </source>
</evidence>
<dbReference type="SUPFAM" id="SSF103473">
    <property type="entry name" value="MFS general substrate transporter"/>
    <property type="match status" value="1"/>
</dbReference>
<feature type="transmembrane region" description="Helical" evidence="7">
    <location>
        <begin position="157"/>
        <end position="175"/>
    </location>
</feature>
<comment type="subcellular location">
    <subcellularLocation>
        <location evidence="1">Cell membrane</location>
        <topology evidence="1">Multi-pass membrane protein</topology>
    </subcellularLocation>
</comment>
<feature type="transmembrane region" description="Helical" evidence="7">
    <location>
        <begin position="113"/>
        <end position="137"/>
    </location>
</feature>
<name>A0ABT6LH62_9ACTN</name>
<feature type="transmembrane region" description="Helical" evidence="7">
    <location>
        <begin position="233"/>
        <end position="257"/>
    </location>
</feature>
<reference evidence="8 9" key="1">
    <citation type="submission" date="2023-04" db="EMBL/GenBank/DDBJ databases">
        <title>Forest soil microbial communities from Buena Vista Peninsula, Colon Province, Panama.</title>
        <authorList>
            <person name="Bouskill N."/>
        </authorList>
    </citation>
    <scope>NUCLEOTIDE SEQUENCE [LARGE SCALE GENOMIC DNA]</scope>
    <source>
        <strain evidence="8 9">GGS1</strain>
    </source>
</reference>
<dbReference type="Pfam" id="PF07690">
    <property type="entry name" value="MFS_1"/>
    <property type="match status" value="1"/>
</dbReference>
<feature type="transmembrane region" description="Helical" evidence="7">
    <location>
        <begin position="263"/>
        <end position="284"/>
    </location>
</feature>
<keyword evidence="2" id="KW-1003">Cell membrane</keyword>
<feature type="transmembrane region" description="Helical" evidence="7">
    <location>
        <begin position="54"/>
        <end position="75"/>
    </location>
</feature>
<dbReference type="InterPro" id="IPR011701">
    <property type="entry name" value="MFS"/>
</dbReference>
<feature type="transmembrane region" description="Helical" evidence="7">
    <location>
        <begin position="323"/>
        <end position="342"/>
    </location>
</feature>
<evidence type="ECO:0000256" key="6">
    <source>
        <dbReference type="SAM" id="MobiDB-lite"/>
    </source>
</evidence>
<accession>A0ABT6LH62</accession>
<feature type="transmembrane region" description="Helical" evidence="7">
    <location>
        <begin position="296"/>
        <end position="317"/>
    </location>
</feature>
<evidence type="ECO:0000313" key="9">
    <source>
        <dbReference type="Proteomes" id="UP001160499"/>
    </source>
</evidence>
<protein>
    <submittedName>
        <fullName evidence="8">MFS family permease</fullName>
    </submittedName>
</protein>
<keyword evidence="9" id="KW-1185">Reference proteome</keyword>
<feature type="transmembrane region" description="Helical" evidence="7">
    <location>
        <begin position="354"/>
        <end position="376"/>
    </location>
</feature>
<gene>
    <name evidence="8" type="ORF">M2283_001992</name>
</gene>
<feature type="compositionally biased region" description="Polar residues" evidence="6">
    <location>
        <begin position="430"/>
        <end position="442"/>
    </location>
</feature>
<sequence>MATPASSAPTPSPLTGPVVVPTACYLGVAVPARLADEGARVALVLLALAREHSASLGGLLVAALMVPHVVAAPVAGALADRVRHRRLFHGLGLAAYGTGLAATAWALGRLPTALVLLLVLGAGCCAPLVTGGLTSLLAELLPERALTRAFSIDSTTYNLAGILGPALAAMLAATIGPGAALFVLGAAALAGASAVALLRLPARPPTKHGRRALRPAVLVAGAREIVSNPPLRSVTWASSVGQIGIGALPVVTALLATERHADWAAGGLMTAFAAGAMAGSLTYAVKPWTRTRPERVVLLCLPLTALPLALAACVSGTTLTTALFAMAGWATGPLFSALLTARERYAPQPLRTQIFTLGAGLKSTAAAAGAAGIGALGGLGAAPLLCMAATAQIVAAALGVAQLTHSPRSAGRAGGGSGGGVRDAQDLLPDSSQEVSRNDSGA</sequence>
<dbReference type="InterPro" id="IPR036259">
    <property type="entry name" value="MFS_trans_sf"/>
</dbReference>
<evidence type="ECO:0000256" key="1">
    <source>
        <dbReference type="ARBA" id="ARBA00004651"/>
    </source>
</evidence>
<feature type="region of interest" description="Disordered" evidence="6">
    <location>
        <begin position="407"/>
        <end position="442"/>
    </location>
</feature>
<evidence type="ECO:0000256" key="3">
    <source>
        <dbReference type="ARBA" id="ARBA00022692"/>
    </source>
</evidence>
<feature type="transmembrane region" description="Helical" evidence="7">
    <location>
        <begin position="382"/>
        <end position="403"/>
    </location>
</feature>
<dbReference type="PANTHER" id="PTHR23513">
    <property type="entry name" value="INTEGRAL MEMBRANE EFFLUX PROTEIN-RELATED"/>
    <property type="match status" value="1"/>
</dbReference>
<keyword evidence="4 7" id="KW-1133">Transmembrane helix</keyword>
<comment type="caution">
    <text evidence="8">The sequence shown here is derived from an EMBL/GenBank/DDBJ whole genome shotgun (WGS) entry which is preliminary data.</text>
</comment>
<organism evidence="8 9">
    <name type="scientific">Streptomyces pseudovenezuelae</name>
    <dbReference type="NCBI Taxonomy" id="67350"/>
    <lineage>
        <taxon>Bacteria</taxon>
        <taxon>Bacillati</taxon>
        <taxon>Actinomycetota</taxon>
        <taxon>Actinomycetes</taxon>
        <taxon>Kitasatosporales</taxon>
        <taxon>Streptomycetaceae</taxon>
        <taxon>Streptomyces</taxon>
        <taxon>Streptomyces aurantiacus group</taxon>
    </lineage>
</organism>
<dbReference type="Proteomes" id="UP001160499">
    <property type="component" value="Unassembled WGS sequence"/>
</dbReference>